<evidence type="ECO:0000313" key="3">
    <source>
        <dbReference type="Proteomes" id="UP000494040"/>
    </source>
</evidence>
<feature type="region of interest" description="Disordered" evidence="1">
    <location>
        <begin position="90"/>
        <end position="124"/>
    </location>
</feature>
<dbReference type="Proteomes" id="UP000494040">
    <property type="component" value="Unassembled WGS sequence"/>
</dbReference>
<name>A0A8I6TGH1_CIMLE</name>
<dbReference type="RefSeq" id="XP_014255780.1">
    <property type="nucleotide sequence ID" value="XM_014400294.1"/>
</dbReference>
<dbReference type="GeneID" id="106670191"/>
<feature type="region of interest" description="Disordered" evidence="1">
    <location>
        <begin position="1"/>
        <end position="30"/>
    </location>
</feature>
<feature type="compositionally biased region" description="Basic residues" evidence="1">
    <location>
        <begin position="90"/>
        <end position="100"/>
    </location>
</feature>
<dbReference type="KEGG" id="clec:106670191"/>
<evidence type="ECO:0000313" key="2">
    <source>
        <dbReference type="EnsemblMetazoa" id="XP_014255780.1"/>
    </source>
</evidence>
<protein>
    <recommendedName>
        <fullName evidence="4">RIIa domain-containing protein</fullName>
    </recommendedName>
</protein>
<evidence type="ECO:0000256" key="1">
    <source>
        <dbReference type="SAM" id="MobiDB-lite"/>
    </source>
</evidence>
<dbReference type="OrthoDB" id="6334211at2759"/>
<feature type="compositionally biased region" description="Polar residues" evidence="1">
    <location>
        <begin position="7"/>
        <end position="26"/>
    </location>
</feature>
<organism evidence="2 3">
    <name type="scientific">Cimex lectularius</name>
    <name type="common">Bed bug</name>
    <name type="synonym">Acanthia lectularia</name>
    <dbReference type="NCBI Taxonomy" id="79782"/>
    <lineage>
        <taxon>Eukaryota</taxon>
        <taxon>Metazoa</taxon>
        <taxon>Ecdysozoa</taxon>
        <taxon>Arthropoda</taxon>
        <taxon>Hexapoda</taxon>
        <taxon>Insecta</taxon>
        <taxon>Pterygota</taxon>
        <taxon>Neoptera</taxon>
        <taxon>Paraneoptera</taxon>
        <taxon>Hemiptera</taxon>
        <taxon>Heteroptera</taxon>
        <taxon>Panheteroptera</taxon>
        <taxon>Cimicomorpha</taxon>
        <taxon>Cimicidae</taxon>
        <taxon>Cimex</taxon>
    </lineage>
</organism>
<proteinExistence type="predicted"/>
<dbReference type="AlphaFoldDB" id="A0A8I6TGH1"/>
<dbReference type="SUPFAM" id="SSF47391">
    <property type="entry name" value="Dimerization-anchoring domain of cAMP-dependent PK regulatory subunit"/>
    <property type="match status" value="1"/>
</dbReference>
<dbReference type="EnsemblMetazoa" id="XM_014400294.1">
    <property type="protein sequence ID" value="XP_014255780.1"/>
    <property type="gene ID" value="LOC106670191"/>
</dbReference>
<feature type="compositionally biased region" description="Pro residues" evidence="1">
    <location>
        <begin position="101"/>
        <end position="112"/>
    </location>
</feature>
<sequence>MEKINEDSSLSNIKQSWPNDASNSLLSKEDSQWEQIFKHKRSAKKSIKNPLFLKELFAKEEESPVSSTSIVEEPETVDIDNRIEDIVANIRKKSKRKKKPPAPICPPAPPQSLAPDEVEPQPETEEAEILFNLRAFYLNQADLDRMPRREKMFVFDPVEKKMVGKMTISTEFSEDKVFLSVEGIKTDEANELRDVYFHFAWLTNDFVPLKEFRTEQAWAPGEEYFRSLHIMRLGDAGLNVSAKRGSNGDEINESYFAKMKSLKRVLSEAGIFILMRKMVYSYYVGTLKMKCIFTTGDICPTNIRCFPSKRMVLNNVALYVVRIRRKVLCPNGKEEVTNTFFTTAGQYIAQVYKNERYRIQIDPFASLDADAIVSPERIVPLRCRYEDDPQVNSFYMDEVDRWSYKDRLYLEDHPEVMNIISQLMKEFLLNKPHRVVAFAQNYFTRLL</sequence>
<reference evidence="2" key="1">
    <citation type="submission" date="2022-01" db="UniProtKB">
        <authorList>
            <consortium name="EnsemblMetazoa"/>
        </authorList>
    </citation>
    <scope>IDENTIFICATION</scope>
</reference>
<keyword evidence="3" id="KW-1185">Reference proteome</keyword>
<evidence type="ECO:0008006" key="4">
    <source>
        <dbReference type="Google" id="ProtNLM"/>
    </source>
</evidence>
<accession>A0A8I6TGH1</accession>